<evidence type="ECO:0000313" key="1">
    <source>
        <dbReference type="EMBL" id="KAF2862386.1"/>
    </source>
</evidence>
<evidence type="ECO:0000313" key="2">
    <source>
        <dbReference type="Proteomes" id="UP000799421"/>
    </source>
</evidence>
<dbReference type="Proteomes" id="UP000799421">
    <property type="component" value="Unassembled WGS sequence"/>
</dbReference>
<dbReference type="AlphaFoldDB" id="A0A6A7C476"/>
<gene>
    <name evidence="1" type="ORF">K470DRAFT_9578</name>
</gene>
<sequence>MEVFVARVHIPQVICWAPNRTKGYVDEPPNSGTPCCYPNSGAAHSRVSEPTLQGTSISICQDNRSMCGLKTHRLVRQYALFPVAVTNRFRALRKRSSSFAVWRPENRDSRKMGVRAVSSAHVFVAVNWLWQKLRFMPKCLQLISAPSLGTLFWLPFCLSAFRSLAP</sequence>
<organism evidence="1 2">
    <name type="scientific">Piedraia hortae CBS 480.64</name>
    <dbReference type="NCBI Taxonomy" id="1314780"/>
    <lineage>
        <taxon>Eukaryota</taxon>
        <taxon>Fungi</taxon>
        <taxon>Dikarya</taxon>
        <taxon>Ascomycota</taxon>
        <taxon>Pezizomycotina</taxon>
        <taxon>Dothideomycetes</taxon>
        <taxon>Dothideomycetidae</taxon>
        <taxon>Capnodiales</taxon>
        <taxon>Piedraiaceae</taxon>
        <taxon>Piedraia</taxon>
    </lineage>
</organism>
<reference evidence="1" key="1">
    <citation type="journal article" date="2020" name="Stud. Mycol.">
        <title>101 Dothideomycetes genomes: a test case for predicting lifestyles and emergence of pathogens.</title>
        <authorList>
            <person name="Haridas S."/>
            <person name="Albert R."/>
            <person name="Binder M."/>
            <person name="Bloem J."/>
            <person name="Labutti K."/>
            <person name="Salamov A."/>
            <person name="Andreopoulos B."/>
            <person name="Baker S."/>
            <person name="Barry K."/>
            <person name="Bills G."/>
            <person name="Bluhm B."/>
            <person name="Cannon C."/>
            <person name="Castanera R."/>
            <person name="Culley D."/>
            <person name="Daum C."/>
            <person name="Ezra D."/>
            <person name="Gonzalez J."/>
            <person name="Henrissat B."/>
            <person name="Kuo A."/>
            <person name="Liang C."/>
            <person name="Lipzen A."/>
            <person name="Lutzoni F."/>
            <person name="Magnuson J."/>
            <person name="Mondo S."/>
            <person name="Nolan M."/>
            <person name="Ohm R."/>
            <person name="Pangilinan J."/>
            <person name="Park H.-J."/>
            <person name="Ramirez L."/>
            <person name="Alfaro M."/>
            <person name="Sun H."/>
            <person name="Tritt A."/>
            <person name="Yoshinaga Y."/>
            <person name="Zwiers L.-H."/>
            <person name="Turgeon B."/>
            <person name="Goodwin S."/>
            <person name="Spatafora J."/>
            <person name="Crous P."/>
            <person name="Grigoriev I."/>
        </authorList>
    </citation>
    <scope>NUCLEOTIDE SEQUENCE</scope>
    <source>
        <strain evidence="1">CBS 480.64</strain>
    </source>
</reference>
<dbReference type="EMBL" id="MU005966">
    <property type="protein sequence ID" value="KAF2862386.1"/>
    <property type="molecule type" value="Genomic_DNA"/>
</dbReference>
<name>A0A6A7C476_9PEZI</name>
<proteinExistence type="predicted"/>
<protein>
    <submittedName>
        <fullName evidence="1">Uncharacterized protein</fullName>
    </submittedName>
</protein>
<keyword evidence="2" id="KW-1185">Reference proteome</keyword>
<accession>A0A6A7C476</accession>